<dbReference type="SMART" id="SM00320">
    <property type="entry name" value="WD40"/>
    <property type="match status" value="9"/>
</dbReference>
<dbReference type="PANTHER" id="PTHR19853">
    <property type="entry name" value="WD REPEAT CONTAINING PROTEIN 3 WDR3"/>
    <property type="match status" value="1"/>
</dbReference>
<evidence type="ECO:0000313" key="7">
    <source>
        <dbReference type="Proteomes" id="UP000015354"/>
    </source>
</evidence>
<dbReference type="GO" id="GO:0032040">
    <property type="term" value="C:small-subunit processome"/>
    <property type="evidence" value="ECO:0007669"/>
    <property type="project" value="TreeGrafter"/>
</dbReference>
<dbReference type="Pfam" id="PF00400">
    <property type="entry name" value="WD40"/>
    <property type="match status" value="1"/>
</dbReference>
<dbReference type="GO" id="GO:0034388">
    <property type="term" value="C:Pwp2p-containing subcomplex of 90S preribosome"/>
    <property type="evidence" value="ECO:0007669"/>
    <property type="project" value="TreeGrafter"/>
</dbReference>
<feature type="region of interest" description="Disordered" evidence="5">
    <location>
        <begin position="374"/>
        <end position="423"/>
    </location>
</feature>
<dbReference type="InterPro" id="IPR036322">
    <property type="entry name" value="WD40_repeat_dom_sf"/>
</dbReference>
<feature type="repeat" description="WD" evidence="4">
    <location>
        <begin position="770"/>
        <end position="801"/>
    </location>
</feature>
<keyword evidence="7" id="KW-1185">Reference proteome</keyword>
<dbReference type="Proteomes" id="UP000015354">
    <property type="component" value="Unassembled WGS sequence"/>
</dbReference>
<feature type="compositionally biased region" description="Basic residues" evidence="5">
    <location>
        <begin position="377"/>
        <end position="386"/>
    </location>
</feature>
<keyword evidence="3" id="KW-0687">Ribonucleoprotein</keyword>
<feature type="compositionally biased region" description="Acidic residues" evidence="5">
    <location>
        <begin position="402"/>
        <end position="412"/>
    </location>
</feature>
<dbReference type="InterPro" id="IPR011047">
    <property type="entry name" value="Quinoprotein_ADH-like_sf"/>
</dbReference>
<comment type="caution">
    <text evidence="6">The sequence shown here is derived from an EMBL/GenBank/DDBJ whole genome shotgun (WGS) entry which is preliminary data.</text>
</comment>
<evidence type="ECO:0000256" key="2">
    <source>
        <dbReference type="ARBA" id="ARBA00022737"/>
    </source>
</evidence>
<dbReference type="Gene3D" id="2.130.10.10">
    <property type="entry name" value="YVTN repeat-like/Quinoprotein amine dehydrogenase"/>
    <property type="match status" value="3"/>
</dbReference>
<dbReference type="GO" id="GO:0030490">
    <property type="term" value="P:maturation of SSU-rRNA"/>
    <property type="evidence" value="ECO:0007669"/>
    <property type="project" value="TreeGrafter"/>
</dbReference>
<dbReference type="PANTHER" id="PTHR19853:SF0">
    <property type="entry name" value="WD REPEAT-CONTAINING PROTEIN 3"/>
    <property type="match status" value="1"/>
</dbReference>
<evidence type="ECO:0000313" key="6">
    <source>
        <dbReference type="EMBL" id="EPY23079.1"/>
    </source>
</evidence>
<evidence type="ECO:0000256" key="5">
    <source>
        <dbReference type="SAM" id="MobiDB-lite"/>
    </source>
</evidence>
<organism evidence="6 7">
    <name type="scientific">Strigomonas culicis</name>
    <dbReference type="NCBI Taxonomy" id="28005"/>
    <lineage>
        <taxon>Eukaryota</taxon>
        <taxon>Discoba</taxon>
        <taxon>Euglenozoa</taxon>
        <taxon>Kinetoplastea</taxon>
        <taxon>Metakinetoplastina</taxon>
        <taxon>Trypanosomatida</taxon>
        <taxon>Trypanosomatidae</taxon>
        <taxon>Strigomonadinae</taxon>
        <taxon>Strigomonas</taxon>
    </lineage>
</organism>
<accession>S9U2T1</accession>
<evidence type="ECO:0000256" key="3">
    <source>
        <dbReference type="ARBA" id="ARBA00022980"/>
    </source>
</evidence>
<dbReference type="InterPro" id="IPR015943">
    <property type="entry name" value="WD40/YVTN_repeat-like_dom_sf"/>
</dbReference>
<dbReference type="InterPro" id="IPR001680">
    <property type="entry name" value="WD40_rpt"/>
</dbReference>
<dbReference type="SUPFAM" id="SSF50978">
    <property type="entry name" value="WD40 repeat-like"/>
    <property type="match status" value="1"/>
</dbReference>
<dbReference type="GO" id="GO:0005840">
    <property type="term" value="C:ribosome"/>
    <property type="evidence" value="ECO:0007669"/>
    <property type="project" value="UniProtKB-KW"/>
</dbReference>
<feature type="repeat" description="WD" evidence="4">
    <location>
        <begin position="812"/>
        <end position="844"/>
    </location>
</feature>
<dbReference type="OrthoDB" id="407922at2759"/>
<dbReference type="EMBL" id="ATMH01007880">
    <property type="protein sequence ID" value="EPY23079.1"/>
    <property type="molecule type" value="Genomic_DNA"/>
</dbReference>
<dbReference type="SUPFAM" id="SSF50998">
    <property type="entry name" value="Quinoprotein alcohol dehydrogenase-like"/>
    <property type="match status" value="1"/>
</dbReference>
<keyword evidence="2" id="KW-0677">Repeat</keyword>
<keyword evidence="3" id="KW-0689">Ribosomal protein</keyword>
<feature type="repeat" description="WD" evidence="4">
    <location>
        <begin position="218"/>
        <end position="265"/>
    </location>
</feature>
<protein>
    <submittedName>
        <fullName evidence="6">U3 small nucleolar RNA-associated protein 12</fullName>
    </submittedName>
</protein>
<proteinExistence type="predicted"/>
<dbReference type="PROSITE" id="PS50082">
    <property type="entry name" value="WD_REPEATS_2"/>
    <property type="match status" value="4"/>
</dbReference>
<dbReference type="AlphaFoldDB" id="S9U2T1"/>
<feature type="repeat" description="WD" evidence="4">
    <location>
        <begin position="194"/>
        <end position="217"/>
    </location>
</feature>
<dbReference type="InterPro" id="IPR051570">
    <property type="entry name" value="TBC1_cilium_biogenesis"/>
</dbReference>
<gene>
    <name evidence="6" type="ORF">STCU_07880</name>
</gene>
<keyword evidence="1 4" id="KW-0853">WD repeat</keyword>
<dbReference type="PROSITE" id="PS50294">
    <property type="entry name" value="WD_REPEATS_REGION"/>
    <property type="match status" value="3"/>
</dbReference>
<dbReference type="InterPro" id="IPR019775">
    <property type="entry name" value="WD40_repeat_CS"/>
</dbReference>
<evidence type="ECO:0000256" key="1">
    <source>
        <dbReference type="ARBA" id="ARBA00022574"/>
    </source>
</evidence>
<sequence>MVGKSYLRYVRGPEGGIVVSAAALTMEALMLPPPSAAQQQPAAAPRTRGAAPPQQQHEVGCVFVPALEAVRVYTVRSGELLYSLTPAEAKLPLLVTSLRVIAATAAATARREDRSWYLLVGYNNGHVALFHKNSVNNYGQPVCLFYALGHKLETQVLSLCMNHDSLFSSPQRLAQATATTATSSSTAAHDGMLLLVSGGQDTDLTVWDVTAQEALCRLRGHRGGVVGLEFLPRPPTHRGGALVVSAAADGLVKVWDMQLRQCLQTLVATDSQVVSLCLDPQGKRLYCGLHENFIKVYATAAPAAADGAAPPEKKQKADGGEAAADDVFLHDHGQLDRRYHKAVTRFHFASDGRYLLACTSKTVEVFRVLTREESRRKAQRKARRRQAPTDGKRPRAGAEPPEGLEEEGEDHDDAGAVEAGGAGGWADAPAAVRTAADELQLLRTFFVAPGGAAAAKVRSACFLPQAAVRRRPHRGGAEEDADANTLHIAVTYNCNTMEVYSTSLTRVETGASSVQTLTDLKTKFTFSHAGHQSDIRHVQFVENDTMLLSMSREKLLLWAVALDGESASLLENHRTTSEFYDNKEANVYRPYFRGRLNVAASVPFAGLTAASDDDASAQRFALTSDAVAMAAPSMNLVAVAFSDGTLALVDVPSSLLLFCEPQCHQGGAKDIVLKPDESGFLSVGMDRRMVLWTVSLLKEGGGATKAAAKGEGAVAATGGAVALLPVQEVELTEVPLRVAYSADLRYVAVALQNHNIQLFFGDSLKPYLALFGHKLPASGLAFSDDGTLLASVGLDKSLRFWGTDFGDCHKAIHAHDDYVTSVVFLAGTHHVLTTSLDGAVKRWDGDDWAMIQSTRLHAHGVCTVAATHNQTCLATAGADRQVRLLLRTQDILFPQEEEERLAQEAVEEETARRAALQRMAEDGPPHAAGAPEVGVAGQQTAATAEGAERLMEALDLVSVELQKKINPDDHAPRHPLLLNKTEWEYLWLVIETIKPSLLRHTLLALTSVHTEALLSYLEKMFAAGAVLNIETAAKMVLTLVVPVAGAGAAGLAARYRGALRRPSRPLAPGQRPASGCGGTSPRGLDATAGRGAFNAAGLQLIIEQLETAERRLFFDRSKIQGHKKKYHSRMLN</sequence>
<name>S9U2T1_9TRYP</name>
<evidence type="ECO:0000256" key="4">
    <source>
        <dbReference type="PROSITE-ProRule" id="PRU00221"/>
    </source>
</evidence>
<feature type="region of interest" description="Disordered" evidence="5">
    <location>
        <begin position="1062"/>
        <end position="1081"/>
    </location>
</feature>
<dbReference type="PROSITE" id="PS00678">
    <property type="entry name" value="WD_REPEATS_1"/>
    <property type="match status" value="1"/>
</dbReference>
<dbReference type="GO" id="GO:0030515">
    <property type="term" value="F:snoRNA binding"/>
    <property type="evidence" value="ECO:0007669"/>
    <property type="project" value="TreeGrafter"/>
</dbReference>
<reference evidence="6 7" key="1">
    <citation type="journal article" date="2013" name="PLoS ONE">
        <title>Predicting the Proteins of Angomonas deanei, Strigomonas culicis and Their Respective Endosymbionts Reveals New Aspects of the Trypanosomatidae Family.</title>
        <authorList>
            <person name="Motta M.C."/>
            <person name="Martins A.C."/>
            <person name="de Souza S.S."/>
            <person name="Catta-Preta C.M."/>
            <person name="Silva R."/>
            <person name="Klein C.C."/>
            <person name="de Almeida L.G."/>
            <person name="de Lima Cunha O."/>
            <person name="Ciapina L.P."/>
            <person name="Brocchi M."/>
            <person name="Colabardini A.C."/>
            <person name="de Araujo Lima B."/>
            <person name="Machado C.R."/>
            <person name="de Almeida Soares C.M."/>
            <person name="Probst C.M."/>
            <person name="de Menezes C.B."/>
            <person name="Thompson C.E."/>
            <person name="Bartholomeu D.C."/>
            <person name="Gradia D.F."/>
            <person name="Pavoni D.P."/>
            <person name="Grisard E.C."/>
            <person name="Fantinatti-Garboggini F."/>
            <person name="Marchini F.K."/>
            <person name="Rodrigues-Luiz G.F."/>
            <person name="Wagner G."/>
            <person name="Goldman G.H."/>
            <person name="Fietto J.L."/>
            <person name="Elias M.C."/>
            <person name="Goldman M.H."/>
            <person name="Sagot M.F."/>
            <person name="Pereira M."/>
            <person name="Stoco P.H."/>
            <person name="de Mendonca-Neto R.P."/>
            <person name="Teixeira S.M."/>
            <person name="Maciel T.E."/>
            <person name="de Oliveira Mendes T.A."/>
            <person name="Urmenyi T.P."/>
            <person name="de Souza W."/>
            <person name="Schenkman S."/>
            <person name="de Vasconcelos A.T."/>
        </authorList>
    </citation>
    <scope>NUCLEOTIDE SEQUENCE [LARGE SCALE GENOMIC DNA]</scope>
</reference>
<dbReference type="Pfam" id="PF25172">
    <property type="entry name" value="Beta-prop_WDR3_2nd"/>
    <property type="match status" value="1"/>
</dbReference>